<keyword evidence="6" id="KW-0597">Phosphoprotein</keyword>
<evidence type="ECO:0000256" key="8">
    <source>
        <dbReference type="ARBA" id="ARBA00022990"/>
    </source>
</evidence>
<name>A0A2N1JCJ9_9BASI</name>
<dbReference type="STRING" id="2020962.A0A2N1JCJ9"/>
<dbReference type="InterPro" id="IPR008603">
    <property type="entry name" value="DCTN4"/>
</dbReference>
<evidence type="ECO:0000256" key="3">
    <source>
        <dbReference type="ARBA" id="ARBA00004657"/>
    </source>
</evidence>
<keyword evidence="10" id="KW-0206">Cytoskeleton</keyword>
<dbReference type="PANTHER" id="PTHR13034:SF2">
    <property type="entry name" value="DYNACTIN SUBUNIT 4"/>
    <property type="match status" value="1"/>
</dbReference>
<keyword evidence="9" id="KW-0175">Coiled coil</keyword>
<evidence type="ECO:0000256" key="12">
    <source>
        <dbReference type="ARBA" id="ARBA00034864"/>
    </source>
</evidence>
<evidence type="ECO:0000256" key="6">
    <source>
        <dbReference type="ARBA" id="ARBA00022553"/>
    </source>
</evidence>
<keyword evidence="15" id="KW-1185">Reference proteome</keyword>
<proteinExistence type="inferred from homology"/>
<evidence type="ECO:0000256" key="5">
    <source>
        <dbReference type="ARBA" id="ARBA00022499"/>
    </source>
</evidence>
<evidence type="ECO:0000256" key="13">
    <source>
        <dbReference type="ARBA" id="ARBA00093507"/>
    </source>
</evidence>
<reference evidence="14 15" key="1">
    <citation type="submission" date="2017-10" db="EMBL/GenBank/DDBJ databases">
        <title>A novel species of cold-tolerant Malassezia isolated from bats.</title>
        <authorList>
            <person name="Lorch J.M."/>
            <person name="Palmer J.M."/>
            <person name="Vanderwolf K.J."/>
            <person name="Schmidt K.Z."/>
            <person name="Verant M.L."/>
            <person name="Weller T.J."/>
            <person name="Blehert D.S."/>
        </authorList>
    </citation>
    <scope>NUCLEOTIDE SEQUENCE [LARGE SCALE GENOMIC DNA]</scope>
    <source>
        <strain evidence="14 15">NWHC:44797-103</strain>
    </source>
</reference>
<sequence>MHVKFLCPDPPRGTPLLSAEASQGQAPFYFACTACQWDSKRLGIVADKPAELHSDILAAEKPSPQQRTFDQLRVHLAPEIKKNMQWHAALTDTDARPSMPKVLADMPHLSHYVHGSRSVHNFPASTQKVPRVMEFDTPRQAARMAKRREFVAQRHAADGGPRGITDMAQRRSMPWEQPYETSLLWPQRVKLVAKHTKKCQVCAHTLIRPEQRVSSARYRTKELAMHYLPSMHVSRRNDYLLLTLVNPHKDAMQVRLASKLEIDNWHPGLAA</sequence>
<evidence type="ECO:0000256" key="1">
    <source>
        <dbReference type="ARBA" id="ARBA00004300"/>
    </source>
</evidence>
<comment type="subcellular location">
    <subcellularLocation>
        <location evidence="1">Cytoplasm</location>
        <location evidence="1">Cytoskeleton</location>
        <location evidence="1">Microtubule organizing center</location>
        <location evidence="1">Centrosome</location>
    </subcellularLocation>
    <subcellularLocation>
        <location evidence="2">Cytoplasm</location>
        <location evidence="2">Cytoskeleton</location>
        <location evidence="2">Stress fiber</location>
    </subcellularLocation>
    <subcellularLocation>
        <location evidence="3">Cytoplasm</location>
        <location evidence="3">Myofibril</location>
    </subcellularLocation>
</comment>
<dbReference type="PANTHER" id="PTHR13034">
    <property type="entry name" value="DYNACTIN P62 SUBUNIT"/>
    <property type="match status" value="1"/>
</dbReference>
<evidence type="ECO:0000256" key="2">
    <source>
        <dbReference type="ARBA" id="ARBA00004529"/>
    </source>
</evidence>
<dbReference type="OrthoDB" id="283815at2759"/>
<keyword evidence="5" id="KW-1017">Isopeptide bond</keyword>
<organism evidence="14 15">
    <name type="scientific">Malassezia vespertilionis</name>
    <dbReference type="NCBI Taxonomy" id="2020962"/>
    <lineage>
        <taxon>Eukaryota</taxon>
        <taxon>Fungi</taxon>
        <taxon>Dikarya</taxon>
        <taxon>Basidiomycota</taxon>
        <taxon>Ustilaginomycotina</taxon>
        <taxon>Malasseziomycetes</taxon>
        <taxon>Malasseziales</taxon>
        <taxon>Malasseziaceae</taxon>
        <taxon>Malassezia</taxon>
    </lineage>
</organism>
<evidence type="ECO:0000256" key="9">
    <source>
        <dbReference type="ARBA" id="ARBA00023054"/>
    </source>
</evidence>
<comment type="subunit">
    <text evidence="13">Subunit of dynactin, a multiprotein complex part of a tripartite complex with dynein and a adapter, such as BICDL1, BICD2 or HOOK3. The dynactin complex is built around ACTR1A/ACTB filament and consists of an actin-related filament composed of a shoulder domain, a pointed end and a barbed end. Its length is defined by its flexible shoulder domain. The soulder is composed of 2 DCTN1 subunits, 4 DCTN2 and 2 DCTN3. The 4 DCNT2 (via N-terminus) bind the ACTR1A filament and act as molecular rulers to determine the length. The pointed end is important for binding dynein-dynactin cargo adapters. Consists of 4 subunits: ACTR10, DCNT4, DCTN5 and DCTN6. The barbed end is composed of a CAPZA1:CAPZB heterodimers, which binds ACTR1A/ACTB filament and dynactin and stabilizes dynactin. Interacts with ATP7B, but not ATP7A, in a copper-dependent manner. Interacts with ANK2; this interaction is required for localization at costameres. Interacts with N4BP2L1.</text>
</comment>
<protein>
    <recommendedName>
        <fullName evidence="12">Dynactin subunit 4</fullName>
    </recommendedName>
</protein>
<gene>
    <name evidence="14" type="ORF">MVES_001429</name>
</gene>
<keyword evidence="8" id="KW-0007">Acetylation</keyword>
<evidence type="ECO:0000313" key="15">
    <source>
        <dbReference type="Proteomes" id="UP000232875"/>
    </source>
</evidence>
<keyword evidence="4" id="KW-0963">Cytoplasm</keyword>
<evidence type="ECO:0000256" key="7">
    <source>
        <dbReference type="ARBA" id="ARBA00022843"/>
    </source>
</evidence>
<evidence type="ECO:0000256" key="10">
    <source>
        <dbReference type="ARBA" id="ARBA00023212"/>
    </source>
</evidence>
<dbReference type="EMBL" id="KZ454989">
    <property type="protein sequence ID" value="PKI84266.1"/>
    <property type="molecule type" value="Genomic_DNA"/>
</dbReference>
<evidence type="ECO:0000256" key="4">
    <source>
        <dbReference type="ARBA" id="ARBA00022490"/>
    </source>
</evidence>
<accession>A0A2N1JCJ9</accession>
<dbReference type="Proteomes" id="UP000232875">
    <property type="component" value="Unassembled WGS sequence"/>
</dbReference>
<keyword evidence="7" id="KW-0832">Ubl conjugation</keyword>
<dbReference type="GO" id="GO:0001725">
    <property type="term" value="C:stress fiber"/>
    <property type="evidence" value="ECO:0007669"/>
    <property type="project" value="UniProtKB-SubCell"/>
</dbReference>
<dbReference type="AlphaFoldDB" id="A0A2N1JCJ9"/>
<evidence type="ECO:0000256" key="11">
    <source>
        <dbReference type="ARBA" id="ARBA00034776"/>
    </source>
</evidence>
<comment type="similarity">
    <text evidence="11">Belongs to the dynactin subunit 4 family.</text>
</comment>
<dbReference type="GO" id="GO:0005869">
    <property type="term" value="C:dynactin complex"/>
    <property type="evidence" value="ECO:0007669"/>
    <property type="project" value="InterPro"/>
</dbReference>
<evidence type="ECO:0000313" key="14">
    <source>
        <dbReference type="EMBL" id="PKI84266.1"/>
    </source>
</evidence>
<dbReference type="Pfam" id="PF05502">
    <property type="entry name" value="Dynactin_p62"/>
    <property type="match status" value="1"/>
</dbReference>